<name>A0AAI8PP76_9ACTN</name>
<dbReference type="GeneID" id="91282940"/>
<dbReference type="EMBL" id="CP032427">
    <property type="protein sequence ID" value="AYC39801.1"/>
    <property type="molecule type" value="Genomic_DNA"/>
</dbReference>
<dbReference type="Proteomes" id="UP000265765">
    <property type="component" value="Chromosome"/>
</dbReference>
<accession>A0AAI8PP76</accession>
<dbReference type="KEGG" id="sge:DWG14_04044"/>
<evidence type="ECO:0000313" key="1">
    <source>
        <dbReference type="EMBL" id="AYC39801.1"/>
    </source>
</evidence>
<evidence type="ECO:0000313" key="2">
    <source>
        <dbReference type="Proteomes" id="UP000265765"/>
    </source>
</evidence>
<dbReference type="AlphaFoldDB" id="A0AAI8PP76"/>
<sequence length="93" mass="9720">MSTSTPCVVPPEPRDAQAYLAGGPTVYGDTRDALGLDLLVVPILLGTAVMGLLRRAAWWVPGPHVRSCDRLGIKESDMPADDPVGEPVLVAAG</sequence>
<reference evidence="1 2" key="1">
    <citation type="submission" date="2018-09" db="EMBL/GenBank/DDBJ databases">
        <title>Production of Trimethoprim by Streptomyces sp. 3E-1.</title>
        <authorList>
            <person name="Kang H.J."/>
            <person name="Kim S.B."/>
        </authorList>
    </citation>
    <scope>NUCLEOTIDE SEQUENCE [LARGE SCALE GENOMIC DNA]</scope>
    <source>
        <strain evidence="1 2">3E-1</strain>
    </source>
</reference>
<organism evidence="1 2">
    <name type="scientific">Streptomyces griseorubiginosus</name>
    <dbReference type="NCBI Taxonomy" id="67304"/>
    <lineage>
        <taxon>Bacteria</taxon>
        <taxon>Bacillati</taxon>
        <taxon>Actinomycetota</taxon>
        <taxon>Actinomycetes</taxon>
        <taxon>Kitasatosporales</taxon>
        <taxon>Streptomycetaceae</taxon>
        <taxon>Streptomyces</taxon>
    </lineage>
</organism>
<protein>
    <submittedName>
        <fullName evidence="1">Uncharacterized protein</fullName>
    </submittedName>
</protein>
<proteinExistence type="predicted"/>
<gene>
    <name evidence="1" type="ORF">DWG14_04044</name>
</gene>
<dbReference type="RefSeq" id="WP_162952063.1">
    <property type="nucleotide sequence ID" value="NZ_CP032427.1"/>
</dbReference>